<dbReference type="PANTHER" id="PTHR45023:SF4">
    <property type="entry name" value="GLYCINE-RICH PROTEIN-RELATED"/>
    <property type="match status" value="1"/>
</dbReference>
<feature type="region of interest" description="Disordered" evidence="2">
    <location>
        <begin position="72"/>
        <end position="108"/>
    </location>
</feature>
<feature type="region of interest" description="Disordered" evidence="2">
    <location>
        <begin position="245"/>
        <end position="273"/>
    </location>
</feature>
<evidence type="ECO:0000256" key="1">
    <source>
        <dbReference type="SAM" id="Coils"/>
    </source>
</evidence>
<dbReference type="EMBL" id="BKCJ010000952">
    <property type="protein sequence ID" value="GEU37627.1"/>
    <property type="molecule type" value="Genomic_DNA"/>
</dbReference>
<accession>A0A6L2JM04</accession>
<name>A0A6L2JM04_TANCI</name>
<proteinExistence type="predicted"/>
<sequence>MLFFQSPTGLYHPTMESSASSKLNHPYSPVNRINLDMDFEQNIFSQDYKYSQDYSMGYGSGHGSAHSLALANDDEEDNSPVKEVSPVKPKNPSRRPARAKKNDLKEPPKDWKVAKEIALCQAWWDVSKNNIPGNSMKTRGSGMRVRPKIGAFYTIIHNVEANHKSGTNDLDVYHKACAEYKMIYKQDFTLEHCYDILKDHHGWLDVEMPTFYKTQGRKKSKASETTLRLASGGINLNDEVDEVVEETQEIRPIGNDQSKAKKKSAGSSRGRSSSFVDLVADKFLNIKQTKGGKRSEEKQSYIELKHRELSIREAEVREAAQLEREKLETQRRTLELAERDKRDKDILFYNSEINSSLHAIQQQKLLEMKLEIKA</sequence>
<dbReference type="AlphaFoldDB" id="A0A6L2JM04"/>
<comment type="caution">
    <text evidence="3">The sequence shown here is derived from an EMBL/GenBank/DDBJ whole genome shotgun (WGS) entry which is preliminary data.</text>
</comment>
<organism evidence="3">
    <name type="scientific">Tanacetum cinerariifolium</name>
    <name type="common">Dalmatian daisy</name>
    <name type="synonym">Chrysanthemum cinerariifolium</name>
    <dbReference type="NCBI Taxonomy" id="118510"/>
    <lineage>
        <taxon>Eukaryota</taxon>
        <taxon>Viridiplantae</taxon>
        <taxon>Streptophyta</taxon>
        <taxon>Embryophyta</taxon>
        <taxon>Tracheophyta</taxon>
        <taxon>Spermatophyta</taxon>
        <taxon>Magnoliopsida</taxon>
        <taxon>eudicotyledons</taxon>
        <taxon>Gunneridae</taxon>
        <taxon>Pentapetalae</taxon>
        <taxon>asterids</taxon>
        <taxon>campanulids</taxon>
        <taxon>Asterales</taxon>
        <taxon>Asteraceae</taxon>
        <taxon>Asteroideae</taxon>
        <taxon>Anthemideae</taxon>
        <taxon>Anthemidinae</taxon>
        <taxon>Tanacetum</taxon>
    </lineage>
</organism>
<reference evidence="3" key="1">
    <citation type="journal article" date="2019" name="Sci. Rep.">
        <title>Draft genome of Tanacetum cinerariifolium, the natural source of mosquito coil.</title>
        <authorList>
            <person name="Yamashiro T."/>
            <person name="Shiraishi A."/>
            <person name="Satake H."/>
            <person name="Nakayama K."/>
        </authorList>
    </citation>
    <scope>NUCLEOTIDE SEQUENCE</scope>
</reference>
<protein>
    <submittedName>
        <fullName evidence="3">Uncharacterized protein</fullName>
    </submittedName>
</protein>
<evidence type="ECO:0000256" key="2">
    <source>
        <dbReference type="SAM" id="MobiDB-lite"/>
    </source>
</evidence>
<dbReference type="PANTHER" id="PTHR45023">
    <property type="match status" value="1"/>
</dbReference>
<evidence type="ECO:0000313" key="3">
    <source>
        <dbReference type="EMBL" id="GEU37627.1"/>
    </source>
</evidence>
<keyword evidence="1" id="KW-0175">Coiled coil</keyword>
<feature type="coiled-coil region" evidence="1">
    <location>
        <begin position="312"/>
        <end position="344"/>
    </location>
</feature>
<gene>
    <name evidence="3" type="ORF">Tci_009605</name>
</gene>